<dbReference type="EMBL" id="JARIHO010000014">
    <property type="protein sequence ID" value="KAJ7350434.1"/>
    <property type="molecule type" value="Genomic_DNA"/>
</dbReference>
<name>A0AAD7A688_9AGAR</name>
<feature type="region of interest" description="Disordered" evidence="1">
    <location>
        <begin position="188"/>
        <end position="210"/>
    </location>
</feature>
<feature type="region of interest" description="Disordered" evidence="1">
    <location>
        <begin position="60"/>
        <end position="92"/>
    </location>
</feature>
<keyword evidence="3" id="KW-1185">Reference proteome</keyword>
<evidence type="ECO:0000256" key="1">
    <source>
        <dbReference type="SAM" id="MobiDB-lite"/>
    </source>
</evidence>
<dbReference type="AlphaFoldDB" id="A0AAD7A688"/>
<accession>A0AAD7A688</accession>
<comment type="caution">
    <text evidence="2">The sequence shown here is derived from an EMBL/GenBank/DDBJ whole genome shotgun (WGS) entry which is preliminary data.</text>
</comment>
<evidence type="ECO:0000313" key="2">
    <source>
        <dbReference type="EMBL" id="KAJ7350434.1"/>
    </source>
</evidence>
<gene>
    <name evidence="2" type="ORF">DFH08DRAFT_935313</name>
</gene>
<dbReference type="Proteomes" id="UP001218218">
    <property type="component" value="Unassembled WGS sequence"/>
</dbReference>
<proteinExistence type="predicted"/>
<reference evidence="2" key="1">
    <citation type="submission" date="2023-03" db="EMBL/GenBank/DDBJ databases">
        <title>Massive genome expansion in bonnet fungi (Mycena s.s.) driven by repeated elements and novel gene families across ecological guilds.</title>
        <authorList>
            <consortium name="Lawrence Berkeley National Laboratory"/>
            <person name="Harder C.B."/>
            <person name="Miyauchi S."/>
            <person name="Viragh M."/>
            <person name="Kuo A."/>
            <person name="Thoen E."/>
            <person name="Andreopoulos B."/>
            <person name="Lu D."/>
            <person name="Skrede I."/>
            <person name="Drula E."/>
            <person name="Henrissat B."/>
            <person name="Morin E."/>
            <person name="Kohler A."/>
            <person name="Barry K."/>
            <person name="LaButti K."/>
            <person name="Morin E."/>
            <person name="Salamov A."/>
            <person name="Lipzen A."/>
            <person name="Mereny Z."/>
            <person name="Hegedus B."/>
            <person name="Baldrian P."/>
            <person name="Stursova M."/>
            <person name="Weitz H."/>
            <person name="Taylor A."/>
            <person name="Grigoriev I.V."/>
            <person name="Nagy L.G."/>
            <person name="Martin F."/>
            <person name="Kauserud H."/>
        </authorList>
    </citation>
    <scope>NUCLEOTIDE SEQUENCE</scope>
    <source>
        <strain evidence="2">CBHHK002</strain>
    </source>
</reference>
<organism evidence="2 3">
    <name type="scientific">Mycena albidolilacea</name>
    <dbReference type="NCBI Taxonomy" id="1033008"/>
    <lineage>
        <taxon>Eukaryota</taxon>
        <taxon>Fungi</taxon>
        <taxon>Dikarya</taxon>
        <taxon>Basidiomycota</taxon>
        <taxon>Agaricomycotina</taxon>
        <taxon>Agaricomycetes</taxon>
        <taxon>Agaricomycetidae</taxon>
        <taxon>Agaricales</taxon>
        <taxon>Marasmiineae</taxon>
        <taxon>Mycenaceae</taxon>
        <taxon>Mycena</taxon>
    </lineage>
</organism>
<protein>
    <submittedName>
        <fullName evidence="2">Uncharacterized protein</fullName>
    </submittedName>
</protein>
<evidence type="ECO:0000313" key="3">
    <source>
        <dbReference type="Proteomes" id="UP001218218"/>
    </source>
</evidence>
<feature type="compositionally biased region" description="Basic and acidic residues" evidence="1">
    <location>
        <begin position="194"/>
        <end position="207"/>
    </location>
</feature>
<sequence>MTGAELHGLLLAWSQLCKGGPRIWAMAVLIEPLRSRVGMRGSCLQTVSSVRNMKTMMKAMDYEPPDTGSSGSSSDDDCESAHSSGSDGLGSEWEADHKNTLALYDRKKIVKVFEPITTQRQIPAQSSANGGDLRFREQVQSSTIKLFDYDEVQRLWTVVNLSVMQIRRKKTKEDRDLFAESSDLKVPGFGEPGVEGRNKGVKPREPDNGQVAGEAISRQDRNCEQVVLEHKCRCKYSETTVPISLRTYGEHKGETGTIGPLELRLIEFYLPISNVDLASTQVKLNPRSAHALENLTAQAILLLILEL</sequence>